<protein>
    <submittedName>
        <fullName evidence="1">Uncharacterized protein</fullName>
    </submittedName>
</protein>
<comment type="caution">
    <text evidence="1">The sequence shown here is derived from an EMBL/GenBank/DDBJ whole genome shotgun (WGS) entry which is preliminary data.</text>
</comment>
<keyword evidence="2" id="KW-1185">Reference proteome</keyword>
<evidence type="ECO:0000313" key="2">
    <source>
        <dbReference type="Proteomes" id="UP001152300"/>
    </source>
</evidence>
<organism evidence="1 2">
    <name type="scientific">Sclerotinia nivalis</name>
    <dbReference type="NCBI Taxonomy" id="352851"/>
    <lineage>
        <taxon>Eukaryota</taxon>
        <taxon>Fungi</taxon>
        <taxon>Dikarya</taxon>
        <taxon>Ascomycota</taxon>
        <taxon>Pezizomycotina</taxon>
        <taxon>Leotiomycetes</taxon>
        <taxon>Helotiales</taxon>
        <taxon>Sclerotiniaceae</taxon>
        <taxon>Sclerotinia</taxon>
    </lineage>
</organism>
<dbReference type="EMBL" id="JAPEIS010000016">
    <property type="protein sequence ID" value="KAJ8058557.1"/>
    <property type="molecule type" value="Genomic_DNA"/>
</dbReference>
<evidence type="ECO:0000313" key="1">
    <source>
        <dbReference type="EMBL" id="KAJ8058557.1"/>
    </source>
</evidence>
<proteinExistence type="predicted"/>
<accession>A0A9X0A9M4</accession>
<sequence length="115" mass="13266">MIDICNEVHVFNEMEMRDFHDQVISYPERLENLRKFGFLFMNRIPSIVPHLESVAGFGDTLREEESRGGERGWGISVDILILETLNYSVECLLFDLQLSLTIVNVNDESAFRGQV</sequence>
<dbReference type="AlphaFoldDB" id="A0A9X0A9M4"/>
<gene>
    <name evidence="1" type="ORF">OCU04_012735</name>
</gene>
<reference evidence="1" key="1">
    <citation type="submission" date="2022-11" db="EMBL/GenBank/DDBJ databases">
        <title>Genome Resource of Sclerotinia nivalis Strain SnTB1, a Plant Pathogen Isolated from American Ginseng.</title>
        <authorList>
            <person name="Fan S."/>
        </authorList>
    </citation>
    <scope>NUCLEOTIDE SEQUENCE</scope>
    <source>
        <strain evidence="1">SnTB1</strain>
    </source>
</reference>
<name>A0A9X0A9M4_9HELO</name>
<dbReference type="Proteomes" id="UP001152300">
    <property type="component" value="Unassembled WGS sequence"/>
</dbReference>